<dbReference type="RefSeq" id="WP_326835361.1">
    <property type="nucleotide sequence ID" value="NZ_CP142149.1"/>
</dbReference>
<dbReference type="InterPro" id="IPR023214">
    <property type="entry name" value="HAD_sf"/>
</dbReference>
<protein>
    <submittedName>
        <fullName evidence="1">HAD family phosphatase</fullName>
    </submittedName>
</protein>
<dbReference type="Gene3D" id="3.40.50.1000">
    <property type="entry name" value="HAD superfamily/HAD-like"/>
    <property type="match status" value="1"/>
</dbReference>
<dbReference type="SFLD" id="SFLDS00003">
    <property type="entry name" value="Haloacid_Dehalogenase"/>
    <property type="match status" value="1"/>
</dbReference>
<dbReference type="NCBIfam" id="TIGR01509">
    <property type="entry name" value="HAD-SF-IA-v3"/>
    <property type="match status" value="1"/>
</dbReference>
<dbReference type="EMBL" id="CP142149">
    <property type="protein sequence ID" value="WSE32554.1"/>
    <property type="molecule type" value="Genomic_DNA"/>
</dbReference>
<dbReference type="PANTHER" id="PTHR47829:SF1">
    <property type="entry name" value="HAD FAMILY PHOSPHATASE"/>
    <property type="match status" value="1"/>
</dbReference>
<dbReference type="SUPFAM" id="SSF56784">
    <property type="entry name" value="HAD-like"/>
    <property type="match status" value="1"/>
</dbReference>
<dbReference type="Proteomes" id="UP001330812">
    <property type="component" value="Chromosome"/>
</dbReference>
<dbReference type="PRINTS" id="PR00413">
    <property type="entry name" value="HADHALOGNASE"/>
</dbReference>
<dbReference type="CDD" id="cd02603">
    <property type="entry name" value="HAD_sEH-N_like"/>
    <property type="match status" value="1"/>
</dbReference>
<dbReference type="SFLD" id="SFLDG01129">
    <property type="entry name" value="C1.5:_HAD__Beta-PGM__Phosphata"/>
    <property type="match status" value="1"/>
</dbReference>
<proteinExistence type="predicted"/>
<organism evidence="1 2">
    <name type="scientific">Amycolatopsis rhabdoformis</name>
    <dbReference type="NCBI Taxonomy" id="1448059"/>
    <lineage>
        <taxon>Bacteria</taxon>
        <taxon>Bacillati</taxon>
        <taxon>Actinomycetota</taxon>
        <taxon>Actinomycetes</taxon>
        <taxon>Pseudonocardiales</taxon>
        <taxon>Pseudonocardiaceae</taxon>
        <taxon>Amycolatopsis</taxon>
    </lineage>
</organism>
<evidence type="ECO:0000313" key="1">
    <source>
        <dbReference type="EMBL" id="WSE32554.1"/>
    </source>
</evidence>
<name>A0ABZ1IG68_9PSEU</name>
<gene>
    <name evidence="1" type="ORF">VSH64_10600</name>
</gene>
<dbReference type="InterPro" id="IPR052898">
    <property type="entry name" value="ACAD10-like"/>
</dbReference>
<evidence type="ECO:0000313" key="2">
    <source>
        <dbReference type="Proteomes" id="UP001330812"/>
    </source>
</evidence>
<dbReference type="Pfam" id="PF00702">
    <property type="entry name" value="Hydrolase"/>
    <property type="match status" value="1"/>
</dbReference>
<dbReference type="InterPro" id="IPR006439">
    <property type="entry name" value="HAD-SF_hydro_IA"/>
</dbReference>
<sequence>MTIGAIAFDFGGVLTQPPARGFEEYARELGIPDPALAQYFLGGEMMARLEVGALSPRDFFRHVCVDAEEKYGQRIDIRRLAAAATAAETLDPAMIAFVRELSTHLPIALLTNNVASASWRATFPFDLFTTVVDSSEVGVRKPEPEIYQALIERLGLAPAEILFVDDLPANVTGATAVGIDAVLFTGLADLHQTLADRGLPHP</sequence>
<dbReference type="Gene3D" id="1.10.150.240">
    <property type="entry name" value="Putative phosphatase, domain 2"/>
    <property type="match status" value="1"/>
</dbReference>
<dbReference type="InterPro" id="IPR036412">
    <property type="entry name" value="HAD-like_sf"/>
</dbReference>
<reference evidence="1 2" key="1">
    <citation type="journal article" date="2015" name="Int. J. Syst. Evol. Microbiol.">
        <title>Amycolatopsis rhabdoformis sp. nov., an actinomycete isolated from a tropical forest soil.</title>
        <authorList>
            <person name="Souza W.R."/>
            <person name="Silva R.E."/>
            <person name="Goodfellow M."/>
            <person name="Busarakam K."/>
            <person name="Figueiro F.S."/>
            <person name="Ferreira D."/>
            <person name="Rodrigues-Filho E."/>
            <person name="Moraes L.A.B."/>
            <person name="Zucchi T.D."/>
        </authorList>
    </citation>
    <scope>NUCLEOTIDE SEQUENCE [LARGE SCALE GENOMIC DNA]</scope>
    <source>
        <strain evidence="1 2">NCIMB 14900</strain>
    </source>
</reference>
<dbReference type="PANTHER" id="PTHR47829">
    <property type="entry name" value="HYDROLASE, PUTATIVE (AFU_ORTHOLOGUE AFUA_1G12880)-RELATED"/>
    <property type="match status" value="1"/>
</dbReference>
<accession>A0ABZ1IG68</accession>
<keyword evidence="2" id="KW-1185">Reference proteome</keyword>
<dbReference type="InterPro" id="IPR023198">
    <property type="entry name" value="PGP-like_dom2"/>
</dbReference>